<dbReference type="InterPro" id="IPR021740">
    <property type="entry name" value="Velvet"/>
</dbReference>
<evidence type="ECO:0000256" key="3">
    <source>
        <dbReference type="ARBA" id="ARBA00023163"/>
    </source>
</evidence>
<dbReference type="InParanoid" id="A0A167QIK1"/>
<dbReference type="PROSITE" id="PS51821">
    <property type="entry name" value="VELVET"/>
    <property type="match status" value="1"/>
</dbReference>
<name>A0A167QIK1_PHYB8</name>
<feature type="region of interest" description="Disordered" evidence="5">
    <location>
        <begin position="183"/>
        <end position="278"/>
    </location>
</feature>
<dbReference type="Pfam" id="PF11754">
    <property type="entry name" value="Velvet"/>
    <property type="match status" value="2"/>
</dbReference>
<proteinExistence type="predicted"/>
<organism evidence="7 8">
    <name type="scientific">Phycomyces blakesleeanus (strain ATCC 8743b / DSM 1359 / FGSC 10004 / NBRC 33097 / NRRL 1555)</name>
    <dbReference type="NCBI Taxonomy" id="763407"/>
    <lineage>
        <taxon>Eukaryota</taxon>
        <taxon>Fungi</taxon>
        <taxon>Fungi incertae sedis</taxon>
        <taxon>Mucoromycota</taxon>
        <taxon>Mucoromycotina</taxon>
        <taxon>Mucoromycetes</taxon>
        <taxon>Mucorales</taxon>
        <taxon>Phycomycetaceae</taxon>
        <taxon>Phycomyces</taxon>
    </lineage>
</organism>
<keyword evidence="3" id="KW-0804">Transcription</keyword>
<dbReference type="GO" id="GO:0005634">
    <property type="term" value="C:nucleus"/>
    <property type="evidence" value="ECO:0007669"/>
    <property type="project" value="UniProtKB-SubCell"/>
</dbReference>
<dbReference type="InterPro" id="IPR038491">
    <property type="entry name" value="Velvet_dom_sf"/>
</dbReference>
<gene>
    <name evidence="7" type="ORF">PHYBLDRAFT_162811</name>
</gene>
<dbReference type="Gene3D" id="2.60.40.3960">
    <property type="entry name" value="Velvet domain"/>
    <property type="match status" value="1"/>
</dbReference>
<dbReference type="RefSeq" id="XP_018297790.1">
    <property type="nucleotide sequence ID" value="XM_018434696.1"/>
</dbReference>
<evidence type="ECO:0000256" key="2">
    <source>
        <dbReference type="ARBA" id="ARBA00023015"/>
    </source>
</evidence>
<feature type="domain" description="Velvet" evidence="6">
    <location>
        <begin position="10"/>
        <end position="182"/>
    </location>
</feature>
<dbReference type="PANTHER" id="PTHR33572:SF18">
    <property type="entry name" value="SPORE DEVELOPMENT REGULATOR VOSA"/>
    <property type="match status" value="1"/>
</dbReference>
<dbReference type="STRING" id="763407.A0A167QIK1"/>
<evidence type="ECO:0000259" key="6">
    <source>
        <dbReference type="PROSITE" id="PS51821"/>
    </source>
</evidence>
<evidence type="ECO:0000313" key="8">
    <source>
        <dbReference type="Proteomes" id="UP000077315"/>
    </source>
</evidence>
<feature type="region of interest" description="Disordered" evidence="5">
    <location>
        <begin position="339"/>
        <end position="390"/>
    </location>
</feature>
<accession>A0A167QIK1</accession>
<keyword evidence="2" id="KW-0805">Transcription regulation</keyword>
<keyword evidence="8" id="KW-1185">Reference proteome</keyword>
<dbReference type="VEuPathDB" id="FungiDB:PHYBLDRAFT_162811"/>
<protein>
    <recommendedName>
        <fullName evidence="6">Velvet domain-containing protein</fullName>
    </recommendedName>
</protein>
<comment type="subcellular location">
    <subcellularLocation>
        <location evidence="1">Nucleus</location>
    </subcellularLocation>
</comment>
<feature type="compositionally biased region" description="Low complexity" evidence="5">
    <location>
        <begin position="239"/>
        <end position="267"/>
    </location>
</feature>
<dbReference type="InterPro" id="IPR037525">
    <property type="entry name" value="Velvet_dom"/>
</dbReference>
<keyword evidence="4" id="KW-0539">Nucleus</keyword>
<dbReference type="GeneID" id="28995602"/>
<evidence type="ECO:0000256" key="4">
    <source>
        <dbReference type="ARBA" id="ARBA00023242"/>
    </source>
</evidence>
<dbReference type="Proteomes" id="UP000077315">
    <property type="component" value="Unassembled WGS sequence"/>
</dbReference>
<feature type="compositionally biased region" description="Basic and acidic residues" evidence="5">
    <location>
        <begin position="183"/>
        <end position="204"/>
    </location>
</feature>
<evidence type="ECO:0000313" key="7">
    <source>
        <dbReference type="EMBL" id="OAD79750.1"/>
    </source>
</evidence>
<dbReference type="EMBL" id="KV440972">
    <property type="protein sequence ID" value="OAD79750.1"/>
    <property type="molecule type" value="Genomic_DNA"/>
</dbReference>
<dbReference type="AlphaFoldDB" id="A0A167QIK1"/>
<sequence length="390" mass="43133">MTMTTNTLPSPTLPPTYHIIVRQEPQKARLCSFKEKVDRRPIDPPPILQLVFSSPTDDPTLLYNPYLFVYATLTDQKTETDLDFMNGNRTTAGQMVQSLHKLKDVDNKDGGFFVFADISVRLEGLYKLKFTLFEMKGSFVHRLSSVMSKTFQVYSPKAFPGMSESTFLTRSFSDQGVRVRIRKEARGADSSKRRYSTIDEKPQDRMSSLQDPEVRETSFGGDSARPESGPPEKRLLTILSQSGSALGPASSSSSSSSSLHPDSSSVVLPPPESLLPRDFRADGRMSMQNLLLDPTPTKPPPGSPAIPTYSTARVLPPPQSPMDSFNYYSLSHEMASHESTSHTMSNLGGGDSTVWTRPTPPTLPPLHSKDWPGGDGFRTSPDRPYTIHSP</sequence>
<dbReference type="OrthoDB" id="5599552at2759"/>
<evidence type="ECO:0000256" key="5">
    <source>
        <dbReference type="SAM" id="MobiDB-lite"/>
    </source>
</evidence>
<dbReference type="PANTHER" id="PTHR33572">
    <property type="entry name" value="SPORE DEVELOPMENT REGULATOR VOSA"/>
    <property type="match status" value="1"/>
</dbReference>
<reference evidence="8" key="1">
    <citation type="submission" date="2015-06" db="EMBL/GenBank/DDBJ databases">
        <title>Expansion of signal transduction pathways in fungi by whole-genome duplication.</title>
        <authorList>
            <consortium name="DOE Joint Genome Institute"/>
            <person name="Corrochano L.M."/>
            <person name="Kuo A."/>
            <person name="Marcet-Houben M."/>
            <person name="Polaino S."/>
            <person name="Salamov A."/>
            <person name="Villalobos J.M."/>
            <person name="Alvarez M.I."/>
            <person name="Avalos J."/>
            <person name="Benito E.P."/>
            <person name="Benoit I."/>
            <person name="Burger G."/>
            <person name="Camino L.P."/>
            <person name="Canovas D."/>
            <person name="Cerda-Olmedo E."/>
            <person name="Cheng J.-F."/>
            <person name="Dominguez A."/>
            <person name="Elias M."/>
            <person name="Eslava A.P."/>
            <person name="Glaser F."/>
            <person name="Grimwood J."/>
            <person name="Gutierrez G."/>
            <person name="Heitman J."/>
            <person name="Henrissat B."/>
            <person name="Iturriaga E.A."/>
            <person name="Lang B.F."/>
            <person name="Lavin J.L."/>
            <person name="Lee S."/>
            <person name="Li W."/>
            <person name="Lindquist E."/>
            <person name="Lopez-Garcia S."/>
            <person name="Luque E.M."/>
            <person name="Marcos A.T."/>
            <person name="Martin J."/>
            <person name="McCluskey K."/>
            <person name="Medina H.R."/>
            <person name="Miralles-Duran A."/>
            <person name="Miyazaki A."/>
            <person name="Munoz-Torres E."/>
            <person name="Oguiza J.A."/>
            <person name="Ohm R."/>
            <person name="Olmedo M."/>
            <person name="Orejas M."/>
            <person name="Ortiz-Castellanos L."/>
            <person name="Pisabarro A.G."/>
            <person name="Rodriguez-Romero J."/>
            <person name="Ruiz-Herrera J."/>
            <person name="Ruiz-Vazquez R."/>
            <person name="Sanz C."/>
            <person name="Schackwitz W."/>
            <person name="Schmutz J."/>
            <person name="Shahriari M."/>
            <person name="Shelest E."/>
            <person name="Silva-Franco F."/>
            <person name="Soanes D."/>
            <person name="Syed K."/>
            <person name="Tagua V.G."/>
            <person name="Talbot N.J."/>
            <person name="Thon M."/>
            <person name="De vries R.P."/>
            <person name="Wiebenga A."/>
            <person name="Yadav J.S."/>
            <person name="Braun E.L."/>
            <person name="Baker S."/>
            <person name="Garre V."/>
            <person name="Horwitz B."/>
            <person name="Torres-Martinez S."/>
            <person name="Idnurm A."/>
            <person name="Herrera-Estrella A."/>
            <person name="Gabaldon T."/>
            <person name="Grigoriev I.V."/>
        </authorList>
    </citation>
    <scope>NUCLEOTIDE SEQUENCE [LARGE SCALE GENOMIC DNA]</scope>
    <source>
        <strain evidence="8">NRRL 1555(-)</strain>
    </source>
</reference>
<evidence type="ECO:0000256" key="1">
    <source>
        <dbReference type="ARBA" id="ARBA00004123"/>
    </source>
</evidence>